<proteinExistence type="predicted"/>
<organism evidence="1 2">
    <name type="scientific">Rhodopirellula sallentina SM41</name>
    <dbReference type="NCBI Taxonomy" id="1263870"/>
    <lineage>
        <taxon>Bacteria</taxon>
        <taxon>Pseudomonadati</taxon>
        <taxon>Planctomycetota</taxon>
        <taxon>Planctomycetia</taxon>
        <taxon>Pirellulales</taxon>
        <taxon>Pirellulaceae</taxon>
        <taxon>Rhodopirellula</taxon>
    </lineage>
</organism>
<evidence type="ECO:0000313" key="1">
    <source>
        <dbReference type="EMBL" id="EMI55194.1"/>
    </source>
</evidence>
<sequence length="54" mass="5947">MGTDTDVPDCLQLHATSPKLPHARSLKPRDATNVCIWKKPVDSETKAPRSSWCG</sequence>
<accession>M5U1Q5</accession>
<dbReference type="EMBL" id="ANOH01000224">
    <property type="protein sequence ID" value="EMI55194.1"/>
    <property type="molecule type" value="Genomic_DNA"/>
</dbReference>
<protein>
    <submittedName>
        <fullName evidence="1">Uncharacterized protein</fullName>
    </submittedName>
</protein>
<name>M5U1Q5_9BACT</name>
<dbReference type="Proteomes" id="UP000011885">
    <property type="component" value="Unassembled WGS sequence"/>
</dbReference>
<gene>
    <name evidence="1" type="ORF">RSSM_03331</name>
</gene>
<dbReference type="PATRIC" id="fig|1263870.3.peg.3539"/>
<dbReference type="AlphaFoldDB" id="M5U1Q5"/>
<comment type="caution">
    <text evidence="1">The sequence shown here is derived from an EMBL/GenBank/DDBJ whole genome shotgun (WGS) entry which is preliminary data.</text>
</comment>
<keyword evidence="2" id="KW-1185">Reference proteome</keyword>
<reference evidence="1 2" key="1">
    <citation type="journal article" date="2013" name="Mar. Genomics">
        <title>Expression of sulfatases in Rhodopirellula baltica and the diversity of sulfatases in the genus Rhodopirellula.</title>
        <authorList>
            <person name="Wegner C.E."/>
            <person name="Richter-Heitmann T."/>
            <person name="Klindworth A."/>
            <person name="Klockow C."/>
            <person name="Richter M."/>
            <person name="Achstetter T."/>
            <person name="Glockner F.O."/>
            <person name="Harder J."/>
        </authorList>
    </citation>
    <scope>NUCLEOTIDE SEQUENCE [LARGE SCALE GENOMIC DNA]</scope>
    <source>
        <strain evidence="1 2">SM41</strain>
    </source>
</reference>
<evidence type="ECO:0000313" key="2">
    <source>
        <dbReference type="Proteomes" id="UP000011885"/>
    </source>
</evidence>